<evidence type="ECO:0000256" key="5">
    <source>
        <dbReference type="ARBA" id="ARBA00022777"/>
    </source>
</evidence>
<dbReference type="SMART" id="SM00220">
    <property type="entry name" value="S_TKc"/>
    <property type="match status" value="1"/>
</dbReference>
<evidence type="ECO:0000256" key="3">
    <source>
        <dbReference type="ARBA" id="ARBA00022679"/>
    </source>
</evidence>
<dbReference type="AlphaFoldDB" id="A0A4V1WPJ5"/>
<dbReference type="GO" id="GO:0005524">
    <property type="term" value="F:ATP binding"/>
    <property type="evidence" value="ECO:0007669"/>
    <property type="project" value="UniProtKB-KW"/>
</dbReference>
<organism evidence="8 9">
    <name type="scientific">Alternaria tenuissima</name>
    <dbReference type="NCBI Taxonomy" id="119927"/>
    <lineage>
        <taxon>Eukaryota</taxon>
        <taxon>Fungi</taxon>
        <taxon>Dikarya</taxon>
        <taxon>Ascomycota</taxon>
        <taxon>Pezizomycotina</taxon>
        <taxon>Dothideomycetes</taxon>
        <taxon>Pleosporomycetidae</taxon>
        <taxon>Pleosporales</taxon>
        <taxon>Pleosporineae</taxon>
        <taxon>Pleosporaceae</taxon>
        <taxon>Alternaria</taxon>
        <taxon>Alternaria sect. Alternaria</taxon>
        <taxon>Alternaria alternata complex</taxon>
    </lineage>
</organism>
<evidence type="ECO:0000256" key="1">
    <source>
        <dbReference type="ARBA" id="ARBA00006529"/>
    </source>
</evidence>
<dbReference type="InterPro" id="IPR000719">
    <property type="entry name" value="Prot_kinase_dom"/>
</dbReference>
<keyword evidence="2" id="KW-0723">Serine/threonine-protein kinase</keyword>
<accession>A0A4V1WPJ5</accession>
<dbReference type="PROSITE" id="PS50011">
    <property type="entry name" value="PROTEIN_KINASE_DOM"/>
    <property type="match status" value="1"/>
</dbReference>
<evidence type="ECO:0000256" key="6">
    <source>
        <dbReference type="ARBA" id="ARBA00022840"/>
    </source>
</evidence>
<evidence type="ECO:0000313" key="8">
    <source>
        <dbReference type="EMBL" id="RYN61059.1"/>
    </source>
</evidence>
<evidence type="ECO:0000256" key="2">
    <source>
        <dbReference type="ARBA" id="ARBA00022527"/>
    </source>
</evidence>
<dbReference type="InterPro" id="IPR008271">
    <property type="entry name" value="Ser/Thr_kinase_AS"/>
</dbReference>
<protein>
    <recommendedName>
        <fullName evidence="7">Protein kinase domain-containing protein</fullName>
    </recommendedName>
</protein>
<evidence type="ECO:0000256" key="4">
    <source>
        <dbReference type="ARBA" id="ARBA00022741"/>
    </source>
</evidence>
<dbReference type="InterPro" id="IPR011009">
    <property type="entry name" value="Kinase-like_dom_sf"/>
</dbReference>
<name>A0A4V1WPJ5_9PLEO</name>
<keyword evidence="6" id="KW-0067">ATP-binding</keyword>
<dbReference type="EMBL" id="PDXA01000002">
    <property type="protein sequence ID" value="RYN61059.1"/>
    <property type="molecule type" value="Genomic_DNA"/>
</dbReference>
<keyword evidence="5" id="KW-0418">Kinase</keyword>
<reference evidence="9" key="1">
    <citation type="journal article" date="2019" name="bioRxiv">
        <title>Genomics, evolutionary history and diagnostics of the Alternaria alternata species group including apple and Asian pear pathotypes.</title>
        <authorList>
            <person name="Armitage A.D."/>
            <person name="Cockerton H.M."/>
            <person name="Sreenivasaprasad S."/>
            <person name="Woodhall J.W."/>
            <person name="Lane C.R."/>
            <person name="Harrison R.J."/>
            <person name="Clarkson J.P."/>
        </authorList>
    </citation>
    <scope>NUCLEOTIDE SEQUENCE [LARGE SCALE GENOMIC DNA]</scope>
    <source>
        <strain evidence="9">FERA 1082</strain>
    </source>
</reference>
<comment type="similarity">
    <text evidence="1">Belongs to the protein kinase superfamily. STE Ser/Thr protein kinase family. MAP kinase kinase kinase subfamily.</text>
</comment>
<dbReference type="PROSITE" id="PS00108">
    <property type="entry name" value="PROTEIN_KINASE_ST"/>
    <property type="match status" value="1"/>
</dbReference>
<comment type="caution">
    <text evidence="8">The sequence shown here is derived from an EMBL/GenBank/DDBJ whole genome shotgun (WGS) entry which is preliminary data.</text>
</comment>
<evidence type="ECO:0000259" key="7">
    <source>
        <dbReference type="PROSITE" id="PS50011"/>
    </source>
</evidence>
<dbReference type="PANTHER" id="PTHR11584:SF369">
    <property type="entry name" value="MITOGEN-ACTIVATED PROTEIN KINASE KINASE KINASE 19-RELATED"/>
    <property type="match status" value="1"/>
</dbReference>
<dbReference type="GO" id="GO:0004674">
    <property type="term" value="F:protein serine/threonine kinase activity"/>
    <property type="evidence" value="ECO:0007669"/>
    <property type="project" value="UniProtKB-KW"/>
</dbReference>
<keyword evidence="3" id="KW-0808">Transferase</keyword>
<dbReference type="Pfam" id="PF00069">
    <property type="entry name" value="Pkinase"/>
    <property type="match status" value="1"/>
</dbReference>
<dbReference type="PANTHER" id="PTHR11584">
    <property type="entry name" value="SERINE/THREONINE PROTEIN KINASE"/>
    <property type="match status" value="1"/>
</dbReference>
<proteinExistence type="inferred from homology"/>
<dbReference type="Gene3D" id="1.10.510.10">
    <property type="entry name" value="Transferase(Phosphotransferase) domain 1"/>
    <property type="match status" value="1"/>
</dbReference>
<sequence length="812" mass="92748">MDEAALLNEAMLAWFPPLGTVELSIQSTFTETDLRNISDLLHRSGKPSWSRIPRIYTTLRLINELEVIDTFLDRGITDLSLPFKQRTLPGQLKDQSSRVRFLDVQSRVLTKALDLEKEGSRHRHFSQPEEVPLKKIAELGKGSYGYVDKVLSTVTYREYARKQIPRGRTFRQDRVVLQDFEKELQALKKLSHQHIVRLIGSYTDPQYVGIIMAPVADCNLKAILNTHVLSQETHSRVRTFYGCLASALRYLHENKLRHKDIKPENVLVKAHEVYLTDFGTTLDWSDVGHSTTTGLASKGTIRYCAPEVAASLPRRSSADIWSLGCVFLEMWTKLCGPSTSDLDYHMEFHGSGSGLYHANCSAVNMWCDMLSSRASIDAQIPGPWIRSMLQADPAMRISIQSLVEEIHHASSDPEVSVIFAGLCCNEEHDVAETVATSVYQASIMTSRANTIVFNTRPSTPMRTLATRNPYSNRPLSSLVAPEFPFNLEDRRSNSSPASASSKTTVIARRTGKNPFRIDEETSGVASEEMGVALIYEEWKVTDRSRRFHPITKPTLDFPSKRDKRTVNEILREWLSRFAEDRFWSFTILAGFTEHPGYRLLHKLGYKKTCYYEALEALSKTLFVNRKPADQEFVQNIISIMDRMDIPYIVNDVGFTCFYPDKILSAFGEDDLIEADGIKALGLLDKSRRKVLEWWHDCLTAPRQMWYEKLKSTRVIEIRLTHVNHIYFRVDYREDQSSIETSALHWASPMERKSSGAKLCVGASFEYLRQQSTNPRIRAIASDFFTSDDPHHHDPNNANQALEDWKRQNLYLE</sequence>
<dbReference type="CDD" id="cd00180">
    <property type="entry name" value="PKc"/>
    <property type="match status" value="1"/>
</dbReference>
<evidence type="ECO:0000313" key="9">
    <source>
        <dbReference type="Proteomes" id="UP000292402"/>
    </source>
</evidence>
<dbReference type="Proteomes" id="UP000292402">
    <property type="component" value="Unassembled WGS sequence"/>
</dbReference>
<gene>
    <name evidence="8" type="ORF">AA0114_g725</name>
</gene>
<dbReference type="SUPFAM" id="SSF56112">
    <property type="entry name" value="Protein kinase-like (PK-like)"/>
    <property type="match status" value="1"/>
</dbReference>
<keyword evidence="4" id="KW-0547">Nucleotide-binding</keyword>
<feature type="domain" description="Protein kinase" evidence="7">
    <location>
        <begin position="133"/>
        <end position="411"/>
    </location>
</feature>